<protein>
    <recommendedName>
        <fullName evidence="3">FPL domain-containing protein</fullName>
    </recommendedName>
</protein>
<dbReference type="AlphaFoldDB" id="A0A8S1M721"/>
<evidence type="ECO:0000313" key="1">
    <source>
        <dbReference type="EMBL" id="CAD8073703.1"/>
    </source>
</evidence>
<proteinExistence type="predicted"/>
<evidence type="ECO:0008006" key="3">
    <source>
        <dbReference type="Google" id="ProtNLM"/>
    </source>
</evidence>
<dbReference type="EMBL" id="CAJJDN010000031">
    <property type="protein sequence ID" value="CAD8073703.1"/>
    <property type="molecule type" value="Genomic_DNA"/>
</dbReference>
<reference evidence="1" key="1">
    <citation type="submission" date="2021-01" db="EMBL/GenBank/DDBJ databases">
        <authorList>
            <consortium name="Genoscope - CEA"/>
            <person name="William W."/>
        </authorList>
    </citation>
    <scope>NUCLEOTIDE SEQUENCE</scope>
</reference>
<name>A0A8S1M721_9CILI</name>
<gene>
    <name evidence="1" type="ORF">PSON_ATCC_30995.1.T0310094</name>
</gene>
<sequence>MKKFQIYLQKSPFIILYLQQIHFIQQILPNITQQSFQDQFEDFFMFFNDLLKSCPFLNQLFEQIIIHQLVLPILNYLLLNQKSDIQPEFNTGFFLIYQIIIKLPFKKIFIYFSEDVIKKESFDLPKYYYKKPEKWVYERQNYLEEFEQIYLDETDEKQINALQNQQSNDHLQNIYKSQMFQLLTPRKNSILSLQLAIWQIIQNNQKQRPISQIIQLLKHQDAVFYSKKVIDQIIFFLINEDINNDILLNIYYEYENKVKELINNCREQKTSLEALEANWELIQNLDWKTFKNSQPTFTLEDLQNWEGDNELAQFKIIYIWLLLKCLVMDFDKQSPKIQYIVNQEISYFNNDYYFQIDENRTYLIINPNLRYIILATTCSNPNKGKVSFAYFLPSLSCSKEDDYLKFESNKLAINRIKPFKVHIQSQSKDEIFSKILDFKSETFYTVDQLVKLIS</sequence>
<comment type="caution">
    <text evidence="1">The sequence shown here is derived from an EMBL/GenBank/DDBJ whole genome shotgun (WGS) entry which is preliminary data.</text>
</comment>
<accession>A0A8S1M721</accession>
<evidence type="ECO:0000313" key="2">
    <source>
        <dbReference type="Proteomes" id="UP000692954"/>
    </source>
</evidence>
<dbReference type="Proteomes" id="UP000692954">
    <property type="component" value="Unassembled WGS sequence"/>
</dbReference>
<organism evidence="1 2">
    <name type="scientific">Paramecium sonneborni</name>
    <dbReference type="NCBI Taxonomy" id="65129"/>
    <lineage>
        <taxon>Eukaryota</taxon>
        <taxon>Sar</taxon>
        <taxon>Alveolata</taxon>
        <taxon>Ciliophora</taxon>
        <taxon>Intramacronucleata</taxon>
        <taxon>Oligohymenophorea</taxon>
        <taxon>Peniculida</taxon>
        <taxon>Parameciidae</taxon>
        <taxon>Paramecium</taxon>
    </lineage>
</organism>
<keyword evidence="2" id="KW-1185">Reference proteome</keyword>